<dbReference type="AlphaFoldDB" id="A0A1G2AZU8"/>
<protein>
    <recommendedName>
        <fullName evidence="3">Glycoside hydrolase family 57 N-terminal domain-containing protein</fullName>
    </recommendedName>
</protein>
<dbReference type="STRING" id="1798543.A2898_05370"/>
<evidence type="ECO:0000256" key="2">
    <source>
        <dbReference type="ARBA" id="ARBA00023277"/>
    </source>
</evidence>
<dbReference type="Proteomes" id="UP000179164">
    <property type="component" value="Unassembled WGS sequence"/>
</dbReference>
<accession>A0A1G2AZU8</accession>
<dbReference type="EMBL" id="MHKE01000020">
    <property type="protein sequence ID" value="OGY82434.1"/>
    <property type="molecule type" value="Genomic_DNA"/>
</dbReference>
<feature type="domain" description="Glycoside hydrolase family 57 N-terminal" evidence="3">
    <location>
        <begin position="18"/>
        <end position="254"/>
    </location>
</feature>
<dbReference type="PANTHER" id="PTHR36306">
    <property type="entry name" value="ALPHA-AMYLASE-RELATED-RELATED"/>
    <property type="match status" value="1"/>
</dbReference>
<gene>
    <name evidence="4" type="ORF">A2898_05370</name>
</gene>
<sequence length="407" mass="46788">MKWVNFLHIYQPPYQRRDIIERVVTESYQPVVEFLRSHPEVKVTINIPGILVEQLIDSGHDILLHDIGALAHSGQVELVGTSYAHAILPLIAAPYVVRQLRKHEATCIKIFGSAYHPRGFFPPEMCYSPETESVIHNSGFHWMIIDEIAYNGNLGKVAFNRQYRTENGMTVVFRNRHLSNYLSFVAQEASPDAFWNEVKRDDRSSSYLITAMDGENLGHHRKELLPLWKQLVTDQRVQTCTVSEYLEALNETEVCQPLPSSWSSEENEIERGISYGLWKHPDNALHTLQWQLVERVAELIERSQAQGTTRVREAESLFDTAIASDQFWWASAHPWWDIDMVISRAELLKKVGALLVLPDDLQNSVNLLVDAIRTTAHAWHREGVARRMRDTFMQAMPLAPWMANKKI</sequence>
<dbReference type="InterPro" id="IPR052046">
    <property type="entry name" value="GH57_Enzymes"/>
</dbReference>
<dbReference type="InterPro" id="IPR011330">
    <property type="entry name" value="Glyco_hydro/deAcase_b/a-brl"/>
</dbReference>
<organism evidence="4 5">
    <name type="scientific">Candidatus Kerfeldbacteria bacterium RIFCSPLOWO2_01_FULL_48_11</name>
    <dbReference type="NCBI Taxonomy" id="1798543"/>
    <lineage>
        <taxon>Bacteria</taxon>
        <taxon>Candidatus Kerfeldiibacteriota</taxon>
    </lineage>
</organism>
<dbReference type="Pfam" id="PF03065">
    <property type="entry name" value="Glyco_hydro_57"/>
    <property type="match status" value="1"/>
</dbReference>
<evidence type="ECO:0000259" key="3">
    <source>
        <dbReference type="Pfam" id="PF03065"/>
    </source>
</evidence>
<proteinExistence type="inferred from homology"/>
<dbReference type="GO" id="GO:0005975">
    <property type="term" value="P:carbohydrate metabolic process"/>
    <property type="evidence" value="ECO:0007669"/>
    <property type="project" value="InterPro"/>
</dbReference>
<comment type="caution">
    <text evidence="4">The sequence shown here is derived from an EMBL/GenBank/DDBJ whole genome shotgun (WGS) entry which is preliminary data.</text>
</comment>
<name>A0A1G2AZU8_9BACT</name>
<reference evidence="4 5" key="1">
    <citation type="journal article" date="2016" name="Nat. Commun.">
        <title>Thousands of microbial genomes shed light on interconnected biogeochemical processes in an aquifer system.</title>
        <authorList>
            <person name="Anantharaman K."/>
            <person name="Brown C.T."/>
            <person name="Hug L.A."/>
            <person name="Sharon I."/>
            <person name="Castelle C.J."/>
            <person name="Probst A.J."/>
            <person name="Thomas B.C."/>
            <person name="Singh A."/>
            <person name="Wilkins M.J."/>
            <person name="Karaoz U."/>
            <person name="Brodie E.L."/>
            <person name="Williams K.H."/>
            <person name="Hubbard S.S."/>
            <person name="Banfield J.F."/>
        </authorList>
    </citation>
    <scope>NUCLEOTIDE SEQUENCE [LARGE SCALE GENOMIC DNA]</scope>
</reference>
<dbReference type="Gene3D" id="3.20.110.20">
    <property type="match status" value="1"/>
</dbReference>
<dbReference type="GO" id="GO:0003824">
    <property type="term" value="F:catalytic activity"/>
    <property type="evidence" value="ECO:0007669"/>
    <property type="project" value="InterPro"/>
</dbReference>
<evidence type="ECO:0000313" key="4">
    <source>
        <dbReference type="EMBL" id="OGY82434.1"/>
    </source>
</evidence>
<evidence type="ECO:0000313" key="5">
    <source>
        <dbReference type="Proteomes" id="UP000179164"/>
    </source>
</evidence>
<dbReference type="SUPFAM" id="SSF88713">
    <property type="entry name" value="Glycoside hydrolase/deacetylase"/>
    <property type="match status" value="1"/>
</dbReference>
<dbReference type="InterPro" id="IPR004300">
    <property type="entry name" value="Glyco_hydro_57_N"/>
</dbReference>
<evidence type="ECO:0000256" key="1">
    <source>
        <dbReference type="ARBA" id="ARBA00006821"/>
    </source>
</evidence>
<comment type="similarity">
    <text evidence="1">Belongs to the glycosyl hydrolase 57 family.</text>
</comment>
<keyword evidence="2" id="KW-0119">Carbohydrate metabolism</keyword>
<dbReference type="PANTHER" id="PTHR36306:SF1">
    <property type="entry name" value="ALPHA-AMYLASE-RELATED"/>
    <property type="match status" value="1"/>
</dbReference>